<evidence type="ECO:0000313" key="3">
    <source>
        <dbReference type="Proteomes" id="UP000249571"/>
    </source>
</evidence>
<dbReference type="Pfam" id="PF26610">
    <property type="entry name" value="YbbD_head"/>
    <property type="match status" value="1"/>
</dbReference>
<sequence length="147" mass="17108">MTGKQKLLLIFLSLGFISLLVGCSMLQDMSDFKEKNFETKKEAQQLITNGWIPKEIPQNASHIQVVYNIDTNVVNGRFDSKPREIKKLLSTLSKTSSTRFQTETKALTSEYRKVSVAISKKPSDYYQNEDYIFVVKNHRVYFFRRIK</sequence>
<evidence type="ECO:0000313" key="2">
    <source>
        <dbReference type="EMBL" id="SQF66079.1"/>
    </source>
</evidence>
<dbReference type="RefSeq" id="WP_111714895.1">
    <property type="nucleotide sequence ID" value="NZ_LR134316.1"/>
</dbReference>
<dbReference type="InterPro" id="IPR058827">
    <property type="entry name" value="YbbD_head"/>
</dbReference>
<reference evidence="2 3" key="1">
    <citation type="submission" date="2018-06" db="EMBL/GenBank/DDBJ databases">
        <authorList>
            <consortium name="Pathogen Informatics"/>
            <person name="Doyle S."/>
        </authorList>
    </citation>
    <scope>NUCLEOTIDE SEQUENCE [LARGE SCALE GENOMIC DNA]</scope>
    <source>
        <strain evidence="2 3">NCTC6179</strain>
    </source>
</reference>
<feature type="domain" description="YbbD head" evidence="1">
    <location>
        <begin position="32"/>
        <end position="79"/>
    </location>
</feature>
<evidence type="ECO:0000259" key="1">
    <source>
        <dbReference type="Pfam" id="PF26610"/>
    </source>
</evidence>
<name>A0A9X8SX31_STREQ</name>
<organism evidence="2 3">
    <name type="scientific">Streptococcus dysgalactiae subsp. equisimilis</name>
    <name type="common">Streptococcus equisimilis</name>
    <dbReference type="NCBI Taxonomy" id="119602"/>
    <lineage>
        <taxon>Bacteria</taxon>
        <taxon>Bacillati</taxon>
        <taxon>Bacillota</taxon>
        <taxon>Bacilli</taxon>
        <taxon>Lactobacillales</taxon>
        <taxon>Streptococcaceae</taxon>
        <taxon>Streptococcus</taxon>
    </lineage>
</organism>
<accession>A0A9X8SX31</accession>
<dbReference type="PROSITE" id="PS51257">
    <property type="entry name" value="PROKAR_LIPOPROTEIN"/>
    <property type="match status" value="1"/>
</dbReference>
<dbReference type="Proteomes" id="UP000249571">
    <property type="component" value="Chromosome 1"/>
</dbReference>
<protein>
    <recommendedName>
        <fullName evidence="1">YbbD head domain-containing protein</fullName>
    </recommendedName>
</protein>
<dbReference type="EMBL" id="LS483361">
    <property type="protein sequence ID" value="SQF66079.1"/>
    <property type="molecule type" value="Genomic_DNA"/>
</dbReference>
<dbReference type="AlphaFoldDB" id="A0A9X8SX31"/>
<proteinExistence type="predicted"/>
<gene>
    <name evidence="2" type="ORF">NCTC6179_00219</name>
</gene>